<evidence type="ECO:0000259" key="3">
    <source>
        <dbReference type="Pfam" id="PF13359"/>
    </source>
</evidence>
<dbReference type="InterPro" id="IPR027806">
    <property type="entry name" value="HARBI1_dom"/>
</dbReference>
<comment type="caution">
    <text evidence="4">The sequence shown here is derived from an EMBL/GenBank/DDBJ whole genome shotgun (WGS) entry which is preliminary data.</text>
</comment>
<dbReference type="AlphaFoldDB" id="A0A2B7XTS7"/>
<feature type="domain" description="DDE Tnp4" evidence="3">
    <location>
        <begin position="185"/>
        <end position="348"/>
    </location>
</feature>
<protein>
    <recommendedName>
        <fullName evidence="3">DDE Tnp4 domain-containing protein</fullName>
    </recommendedName>
</protein>
<keyword evidence="5" id="KW-1185">Reference proteome</keyword>
<sequence length="370" mass="42197">MDNERRRRRAQLAAAAATLAGAVATVSTLNAANYMVYWQEYEHESPTQYKLPVPFTSFEFNLDELSNEFTMLKFCFSKEEIGHIIPYLRLDQIVWNSRYKTSQELAFCILLGCLAYPVRFEDMTTVFGRSKFYISSIFTDMVLHIRDRFQDMLRWDPHRLTVNRLREYAQHIDNLGGGDRVWGYIDGTLQRTTRPGENQRSVYSGHKHYHGFKFQAVLTPDGLLSSVFGPVVGSCGDWMLFQQSSIENNIKTLFETADIPEDEWLYIYGDPAYTGSAATIGAYKKPQNSQLTASQSQFNKEMSQNRVAVEHGFGLVQHYWAKSAYHLSHKIGLSPVGASYFTACLLTNIMTCLHGNQVSKRFGCPAPSFE</sequence>
<proteinExistence type="predicted"/>
<dbReference type="EMBL" id="PDNA01000115">
    <property type="protein sequence ID" value="PGH12606.1"/>
    <property type="molecule type" value="Genomic_DNA"/>
</dbReference>
<accession>A0A2B7XTS7</accession>
<keyword evidence="2" id="KW-0479">Metal-binding</keyword>
<evidence type="ECO:0000313" key="5">
    <source>
        <dbReference type="Proteomes" id="UP000224634"/>
    </source>
</evidence>
<evidence type="ECO:0000256" key="2">
    <source>
        <dbReference type="ARBA" id="ARBA00022723"/>
    </source>
</evidence>
<comment type="cofactor">
    <cofactor evidence="1">
        <name>a divalent metal cation</name>
        <dbReference type="ChEBI" id="CHEBI:60240"/>
    </cofactor>
</comment>
<dbReference type="GO" id="GO:0046872">
    <property type="term" value="F:metal ion binding"/>
    <property type="evidence" value="ECO:0007669"/>
    <property type="project" value="UniProtKB-KW"/>
</dbReference>
<name>A0A2B7XTS7_POLH7</name>
<dbReference type="Proteomes" id="UP000224634">
    <property type="component" value="Unassembled WGS sequence"/>
</dbReference>
<evidence type="ECO:0000256" key="1">
    <source>
        <dbReference type="ARBA" id="ARBA00001968"/>
    </source>
</evidence>
<dbReference type="Pfam" id="PF13359">
    <property type="entry name" value="DDE_Tnp_4"/>
    <property type="match status" value="1"/>
</dbReference>
<dbReference type="STRING" id="1447883.A0A2B7XTS7"/>
<organism evidence="4 5">
    <name type="scientific">Polytolypa hystricis (strain UAMH7299)</name>
    <dbReference type="NCBI Taxonomy" id="1447883"/>
    <lineage>
        <taxon>Eukaryota</taxon>
        <taxon>Fungi</taxon>
        <taxon>Dikarya</taxon>
        <taxon>Ascomycota</taxon>
        <taxon>Pezizomycotina</taxon>
        <taxon>Eurotiomycetes</taxon>
        <taxon>Eurotiomycetidae</taxon>
        <taxon>Onygenales</taxon>
        <taxon>Onygenales incertae sedis</taxon>
        <taxon>Polytolypa</taxon>
    </lineage>
</organism>
<reference evidence="4 5" key="1">
    <citation type="submission" date="2017-10" db="EMBL/GenBank/DDBJ databases">
        <title>Comparative genomics in systemic dimorphic fungi from Ajellomycetaceae.</title>
        <authorList>
            <person name="Munoz J.F."/>
            <person name="Mcewen J.G."/>
            <person name="Clay O.K."/>
            <person name="Cuomo C.A."/>
        </authorList>
    </citation>
    <scope>NUCLEOTIDE SEQUENCE [LARGE SCALE GENOMIC DNA]</scope>
    <source>
        <strain evidence="4 5">UAMH7299</strain>
    </source>
</reference>
<dbReference type="OrthoDB" id="5289248at2759"/>
<evidence type="ECO:0000313" key="4">
    <source>
        <dbReference type="EMBL" id="PGH12606.1"/>
    </source>
</evidence>
<gene>
    <name evidence="4" type="ORF">AJ80_06665</name>
</gene>